<reference evidence="1" key="1">
    <citation type="submission" date="2014-05" db="EMBL/GenBank/DDBJ databases">
        <authorList>
            <person name="Chronopoulou M."/>
        </authorList>
    </citation>
    <scope>NUCLEOTIDE SEQUENCE</scope>
    <source>
        <tissue evidence="1">Whole organism</tissue>
    </source>
</reference>
<feature type="non-terminal residue" evidence="1">
    <location>
        <position position="1"/>
    </location>
</feature>
<dbReference type="AlphaFoldDB" id="A0A0K2TK95"/>
<organism evidence="1">
    <name type="scientific">Lepeophtheirus salmonis</name>
    <name type="common">Salmon louse</name>
    <name type="synonym">Caligus salmonis</name>
    <dbReference type="NCBI Taxonomy" id="72036"/>
    <lineage>
        <taxon>Eukaryota</taxon>
        <taxon>Metazoa</taxon>
        <taxon>Ecdysozoa</taxon>
        <taxon>Arthropoda</taxon>
        <taxon>Crustacea</taxon>
        <taxon>Multicrustacea</taxon>
        <taxon>Hexanauplia</taxon>
        <taxon>Copepoda</taxon>
        <taxon>Siphonostomatoida</taxon>
        <taxon>Caligidae</taxon>
        <taxon>Lepeophtheirus</taxon>
    </lineage>
</organism>
<name>A0A0K2TK95_LEPSM</name>
<evidence type="ECO:0000313" key="1">
    <source>
        <dbReference type="EMBL" id="CDW26072.1"/>
    </source>
</evidence>
<proteinExistence type="predicted"/>
<sequence length="99" mass="11350">KIKMSDKAHFWLNGFVISKICGQDSVNGNRYHTMIINFFGPQLRDMNFANMCFQQEGATCYTGNVIIEEKKPPSYCKAYLVSALFQEVDKLINRLNCAM</sequence>
<dbReference type="EMBL" id="HACA01008711">
    <property type="protein sequence ID" value="CDW26072.1"/>
    <property type="molecule type" value="Transcribed_RNA"/>
</dbReference>
<protein>
    <submittedName>
        <fullName evidence="1">Putative LOC100569746 [Acyrthosiphon pisum]</fullName>
    </submittedName>
</protein>
<accession>A0A0K2TK95</accession>